<accession>A0A0F7VM98</accession>
<feature type="signal peptide" evidence="1">
    <location>
        <begin position="1"/>
        <end position="22"/>
    </location>
</feature>
<dbReference type="KEGG" id="sle:sle_09070"/>
<evidence type="ECO:0000256" key="1">
    <source>
        <dbReference type="SAM" id="SignalP"/>
    </source>
</evidence>
<sequence>MSLILSLLVAAGLAVLVCVGGATTTPATVAAGAGVIGWDSGEAATESVIGRD</sequence>
<feature type="chain" id="PRO_5038354257" description="Secreted Protein" evidence="1">
    <location>
        <begin position="23"/>
        <end position="52"/>
    </location>
</feature>
<dbReference type="AlphaFoldDB" id="A0A0F7VM98"/>
<proteinExistence type="predicted"/>
<evidence type="ECO:0008006" key="4">
    <source>
        <dbReference type="Google" id="ProtNLM"/>
    </source>
</evidence>
<dbReference type="Proteomes" id="UP000035016">
    <property type="component" value="Chromosome Chromosome"/>
</dbReference>
<gene>
    <name evidence="2" type="primary">sle_09070</name>
</gene>
<dbReference type="EMBL" id="LN831790">
    <property type="protein sequence ID" value="CQR60370.1"/>
    <property type="molecule type" value="Genomic_DNA"/>
</dbReference>
<name>A0A0F7VM98_STRLW</name>
<evidence type="ECO:0000313" key="3">
    <source>
        <dbReference type="Proteomes" id="UP000035016"/>
    </source>
</evidence>
<protein>
    <recommendedName>
        <fullName evidence="4">Secreted Protein</fullName>
    </recommendedName>
</protein>
<dbReference type="RefSeq" id="WP_242513942.1">
    <property type="nucleotide sequence ID" value="NZ_AZSD01000526.1"/>
</dbReference>
<keyword evidence="1" id="KW-0732">Signal</keyword>
<reference evidence="2 3" key="1">
    <citation type="submission" date="2015-02" db="EMBL/GenBank/DDBJ databases">
        <authorList>
            <person name="Gomez-Escribano P.J."/>
        </authorList>
    </citation>
    <scope>NUCLEOTIDE SEQUENCE [LARGE SCALE GENOMIC DNA]</scope>
    <source>
        <strain evidence="3">C34 (DSM 42122 / NRRL B-24963)</strain>
    </source>
</reference>
<organism evidence="2 3">
    <name type="scientific">Streptomyces leeuwenhoekii</name>
    <dbReference type="NCBI Taxonomy" id="1437453"/>
    <lineage>
        <taxon>Bacteria</taxon>
        <taxon>Bacillati</taxon>
        <taxon>Actinomycetota</taxon>
        <taxon>Actinomycetes</taxon>
        <taxon>Kitasatosporales</taxon>
        <taxon>Streptomycetaceae</taxon>
        <taxon>Streptomyces</taxon>
    </lineage>
</organism>
<evidence type="ECO:0000313" key="2">
    <source>
        <dbReference type="EMBL" id="CQR60370.1"/>
    </source>
</evidence>